<evidence type="ECO:0000256" key="5">
    <source>
        <dbReference type="ARBA" id="ARBA00022692"/>
    </source>
</evidence>
<keyword evidence="5 8" id="KW-0812">Transmembrane</keyword>
<evidence type="ECO:0000313" key="10">
    <source>
        <dbReference type="Proteomes" id="UP001519288"/>
    </source>
</evidence>
<evidence type="ECO:0000256" key="4">
    <source>
        <dbReference type="ARBA" id="ARBA00022544"/>
    </source>
</evidence>
<gene>
    <name evidence="9" type="ORF">J2Z69_002524</name>
</gene>
<dbReference type="EMBL" id="JAGGLD010000004">
    <property type="protein sequence ID" value="MBP2001479.1"/>
    <property type="molecule type" value="Genomic_DNA"/>
</dbReference>
<feature type="transmembrane region" description="Helical" evidence="8">
    <location>
        <begin position="288"/>
        <end position="305"/>
    </location>
</feature>
<evidence type="ECO:0000256" key="3">
    <source>
        <dbReference type="ARBA" id="ARBA00022448"/>
    </source>
</evidence>
<dbReference type="RefSeq" id="WP_245339270.1">
    <property type="nucleotide sequence ID" value="NZ_JAGGLD010000004.1"/>
</dbReference>
<comment type="caution">
    <text evidence="9">The sequence shown here is derived from an EMBL/GenBank/DDBJ whole genome shotgun (WGS) entry which is preliminary data.</text>
</comment>
<evidence type="ECO:0000256" key="7">
    <source>
        <dbReference type="ARBA" id="ARBA00023136"/>
    </source>
</evidence>
<feature type="transmembrane region" description="Helical" evidence="8">
    <location>
        <begin position="62"/>
        <end position="81"/>
    </location>
</feature>
<keyword evidence="3" id="KW-0813">Transport</keyword>
<keyword evidence="4" id="KW-0309">Germination</keyword>
<proteinExistence type="inferred from homology"/>
<comment type="subcellular location">
    <subcellularLocation>
        <location evidence="1">Membrane</location>
        <topology evidence="1">Multi-pass membrane protein</topology>
    </subcellularLocation>
</comment>
<sequence length="350" mass="39590">MISIPLAFLVTPLITSSGYQGWIALLTAAAINVLLIYCTVRIGRLAPQESWIQFGERIMGKWLHRSVLLLIALWTIYYISLDIEQFTLFYGTVYMKGTPPWFIQLMLGFAIALTARWGFATMIYLSDTLFILLLTGLFFLALMFSRDANFHMLPALLTHHKLDIAARDTLSSISWFGEWFIFLFLAPELTCGKKTLRNLMLANLVVVAGVFIPWLLTLLNFGPYYGGRVQYPILELIRSSSYSGILGNADPLVIGMWLTSMFIHDAFLLYVGTLCLSRVLNFKSGPHVFISLLGGLATILAFQYSRNSTVFQQNINSMAIILFWAIIDCIPIYYILVALFRGQLKTKKLS</sequence>
<dbReference type="PANTHER" id="PTHR34975:SF2">
    <property type="entry name" value="SPORE GERMINATION PROTEIN A2"/>
    <property type="match status" value="1"/>
</dbReference>
<evidence type="ECO:0000256" key="6">
    <source>
        <dbReference type="ARBA" id="ARBA00022989"/>
    </source>
</evidence>
<keyword evidence="10" id="KW-1185">Reference proteome</keyword>
<comment type="similarity">
    <text evidence="2">Belongs to the amino acid-polyamine-organocation (APC) superfamily. Spore germination protein (SGP) (TC 2.A.3.9) family.</text>
</comment>
<feature type="transmembrane region" description="Helical" evidence="8">
    <location>
        <begin position="317"/>
        <end position="340"/>
    </location>
</feature>
<dbReference type="PANTHER" id="PTHR34975">
    <property type="entry name" value="SPORE GERMINATION PROTEIN A2"/>
    <property type="match status" value="1"/>
</dbReference>
<name>A0ABS4JLK6_9BACL</name>
<dbReference type="Pfam" id="PF03845">
    <property type="entry name" value="Spore_permease"/>
    <property type="match status" value="1"/>
</dbReference>
<feature type="transmembrane region" description="Helical" evidence="8">
    <location>
        <begin position="101"/>
        <end position="119"/>
    </location>
</feature>
<organism evidence="9 10">
    <name type="scientific">Paenibacillus shirakamiensis</name>
    <dbReference type="NCBI Taxonomy" id="1265935"/>
    <lineage>
        <taxon>Bacteria</taxon>
        <taxon>Bacillati</taxon>
        <taxon>Bacillota</taxon>
        <taxon>Bacilli</taxon>
        <taxon>Bacillales</taxon>
        <taxon>Paenibacillaceae</taxon>
        <taxon>Paenibacillus</taxon>
    </lineage>
</organism>
<evidence type="ECO:0000256" key="8">
    <source>
        <dbReference type="SAM" id="Phobius"/>
    </source>
</evidence>
<dbReference type="Proteomes" id="UP001519288">
    <property type="component" value="Unassembled WGS sequence"/>
</dbReference>
<keyword evidence="7 8" id="KW-0472">Membrane</keyword>
<evidence type="ECO:0000256" key="2">
    <source>
        <dbReference type="ARBA" id="ARBA00007998"/>
    </source>
</evidence>
<feature type="transmembrane region" description="Helical" evidence="8">
    <location>
        <begin position="198"/>
        <end position="216"/>
    </location>
</feature>
<keyword evidence="6 8" id="KW-1133">Transmembrane helix</keyword>
<feature type="transmembrane region" description="Helical" evidence="8">
    <location>
        <begin position="124"/>
        <end position="144"/>
    </location>
</feature>
<accession>A0ABS4JLK6</accession>
<evidence type="ECO:0000313" key="9">
    <source>
        <dbReference type="EMBL" id="MBP2001479.1"/>
    </source>
</evidence>
<feature type="transmembrane region" description="Helical" evidence="8">
    <location>
        <begin position="164"/>
        <end position="186"/>
    </location>
</feature>
<feature type="transmembrane region" description="Helical" evidence="8">
    <location>
        <begin position="254"/>
        <end position="276"/>
    </location>
</feature>
<dbReference type="InterPro" id="IPR004761">
    <property type="entry name" value="Spore_GerAB"/>
</dbReference>
<feature type="transmembrane region" description="Helical" evidence="8">
    <location>
        <begin position="20"/>
        <end position="42"/>
    </location>
</feature>
<protein>
    <submittedName>
        <fullName evidence="9">Spore germination protein KB</fullName>
    </submittedName>
</protein>
<reference evidence="9 10" key="1">
    <citation type="submission" date="2021-03" db="EMBL/GenBank/DDBJ databases">
        <title>Genomic Encyclopedia of Type Strains, Phase IV (KMG-IV): sequencing the most valuable type-strain genomes for metagenomic binning, comparative biology and taxonomic classification.</title>
        <authorList>
            <person name="Goeker M."/>
        </authorList>
    </citation>
    <scope>NUCLEOTIDE SEQUENCE [LARGE SCALE GENOMIC DNA]</scope>
    <source>
        <strain evidence="9 10">DSM 26806</strain>
    </source>
</reference>
<evidence type="ECO:0000256" key="1">
    <source>
        <dbReference type="ARBA" id="ARBA00004141"/>
    </source>
</evidence>